<proteinExistence type="inferred from homology"/>
<dbReference type="SUPFAM" id="SSF53756">
    <property type="entry name" value="UDP-Glycosyltransferase/glycogen phosphorylase"/>
    <property type="match status" value="1"/>
</dbReference>
<dbReference type="PANTHER" id="PTHR42879:SF2">
    <property type="entry name" value="3-OXOACYL-[ACYL-CARRIER-PROTEIN] REDUCTASE FABG"/>
    <property type="match status" value="1"/>
</dbReference>
<dbReference type="GO" id="GO:0016740">
    <property type="term" value="F:transferase activity"/>
    <property type="evidence" value="ECO:0007669"/>
    <property type="project" value="UniProtKB-KW"/>
</dbReference>
<gene>
    <name evidence="4" type="ORF">EPICR_100077</name>
</gene>
<dbReference type="Gene3D" id="3.40.50.2000">
    <property type="entry name" value="Glycogen Phosphorylase B"/>
    <property type="match status" value="1"/>
</dbReference>
<dbReference type="InterPro" id="IPR050259">
    <property type="entry name" value="SDR"/>
</dbReference>
<feature type="domain" description="MaoC-like" evidence="3">
    <location>
        <begin position="439"/>
        <end position="532"/>
    </location>
</feature>
<evidence type="ECO:0000259" key="3">
    <source>
        <dbReference type="Pfam" id="PF01575"/>
    </source>
</evidence>
<dbReference type="Gene3D" id="3.10.129.10">
    <property type="entry name" value="Hotdog Thioesterase"/>
    <property type="match status" value="1"/>
</dbReference>
<dbReference type="PROSITE" id="PS00061">
    <property type="entry name" value="ADH_SHORT"/>
    <property type="match status" value="1"/>
</dbReference>
<dbReference type="InterPro" id="IPR002539">
    <property type="entry name" value="MaoC-like_dom"/>
</dbReference>
<dbReference type="GO" id="GO:0004300">
    <property type="term" value="F:enoyl-CoA hydratase activity"/>
    <property type="evidence" value="ECO:0007669"/>
    <property type="project" value="UniProtKB-ARBA"/>
</dbReference>
<name>A0A484HE96_9BACT</name>
<protein>
    <submittedName>
        <fullName evidence="4">Putative glycosyltransferase acyl dehydratase dehydrogenases</fullName>
    </submittedName>
</protein>
<dbReference type="Pfam" id="PF01575">
    <property type="entry name" value="MaoC_dehydratas"/>
    <property type="match status" value="1"/>
</dbReference>
<dbReference type="PANTHER" id="PTHR42879">
    <property type="entry name" value="3-OXOACYL-(ACYL-CARRIER-PROTEIN) REDUCTASE"/>
    <property type="match status" value="1"/>
</dbReference>
<dbReference type="Gene3D" id="3.40.50.720">
    <property type="entry name" value="NAD(P)-binding Rossmann-like Domain"/>
    <property type="match status" value="1"/>
</dbReference>
<dbReference type="InterPro" id="IPR036291">
    <property type="entry name" value="NAD(P)-bd_dom_sf"/>
</dbReference>
<dbReference type="PRINTS" id="PR00081">
    <property type="entry name" value="GDHRDH"/>
</dbReference>
<dbReference type="UniPathway" id="UPA00659"/>
<dbReference type="EMBL" id="CAACVI010000002">
    <property type="protein sequence ID" value="VEN73031.1"/>
    <property type="molecule type" value="Genomic_DNA"/>
</dbReference>
<dbReference type="SUPFAM" id="SSF51735">
    <property type="entry name" value="NAD(P)-binding Rossmann-fold domains"/>
    <property type="match status" value="1"/>
</dbReference>
<reference evidence="4" key="1">
    <citation type="submission" date="2019-01" db="EMBL/GenBank/DDBJ databases">
        <authorList>
            <consortium name="Genoscope - CEA"/>
            <person name="William W."/>
        </authorList>
    </citation>
    <scope>NUCLEOTIDE SEQUENCE</scope>
    <source>
        <strain evidence="4">CR-1</strain>
    </source>
</reference>
<dbReference type="InterPro" id="IPR029069">
    <property type="entry name" value="HotDog_dom_sf"/>
</dbReference>
<keyword evidence="4" id="KW-0808">Transferase</keyword>
<dbReference type="InterPro" id="IPR002347">
    <property type="entry name" value="SDR_fam"/>
</dbReference>
<evidence type="ECO:0000313" key="4">
    <source>
        <dbReference type="EMBL" id="VEN73031.1"/>
    </source>
</evidence>
<sequence length="944" mass="104912">MKILLGQNLFYHVYGGESICNRIWLEGLADRKHICRAVARSVGIQGVRTKTQFLDELKKRGISPERSSSKMDMFRHKGVAVYAATESSRLRQQLKTRIREFEPTWVLISSYDPGYLLLKETLRICPERVVYLAHTPQMFPFGPESFAPDQAVAESLRQTRAVVAVGKLTAEYIRQYSGIEPVVIHPPVYGAGPFPKYGRFEKGFIALINPSTVKGISIFLALAQKLPDYEFAALQGWAATQADKKAIEDLPNARLLKPVKNIDELFSGTRVLLTPSLYREGFGLTAVEAMLRGIPVLASDWGGLPEAKLGVDYVLPVHPITRYENRLDDRGWPVPIAPDQDIKPWLNALKNLLTDREHYKRLSHDSQKAAIEFVSGVGIEQFENFLKNLKPASSERREIARKEVLAQALEKDKNATSIGNLSSEKRALLARLSRKKRASISRKNETRKRMTIRFSQEDLKNFSDASSDKNPLHLSELYARKTPFGKPVLFGALAGLICLAQAEERQNLILSKIVMEFPEPIFVGIDYTLETIEVSPERVKSSLYDGKRILLKISAIYRAGKIDNPGKIDINCPLRTEPTDWRLSDLNLGMTIKGKYSPRLPFETFTERLGLDRPDLGKNRIALLMLCGYLVGMELPGCRALFNRLSLNFLDISDVQFSYTAKIKEINLEIDLVKLDVNFFSEKKIAAQGELQSFVRQDSPVVEIDDIQAKLPNSELLKGKVALVTGASRGLGAAIAATLASQGCAVAANFLKSDAGAERLKEIMSHAPGEIFLSQGDIGDLGFCKKIKHDIIDKYGRLDFLVCNAIPPLLPLPLEHGTAGRINEYVRQSFAMASMPMSVFLEMLSENSGWNVLISSAAVQIAPANWPHYVSAKYAIEGLARSAADGYKNIGSIIVRPPGLLTDLFNTPIERRNAISPVNVAAKLAERLCGAKNPGCVEIMDNFS</sequence>
<comment type="similarity">
    <text evidence="2">Belongs to the short-chain dehydrogenases/reductases (SDR) family.</text>
</comment>
<dbReference type="GO" id="GO:0006635">
    <property type="term" value="P:fatty acid beta-oxidation"/>
    <property type="evidence" value="ECO:0007669"/>
    <property type="project" value="UniProtKB-UniPathway"/>
</dbReference>
<evidence type="ECO:0000256" key="2">
    <source>
        <dbReference type="ARBA" id="ARBA00006484"/>
    </source>
</evidence>
<dbReference type="Pfam" id="PF00106">
    <property type="entry name" value="adh_short"/>
    <property type="match status" value="1"/>
</dbReference>
<dbReference type="SUPFAM" id="SSF54637">
    <property type="entry name" value="Thioesterase/thiol ester dehydrase-isomerase"/>
    <property type="match status" value="1"/>
</dbReference>
<dbReference type="Pfam" id="PF13692">
    <property type="entry name" value="Glyco_trans_1_4"/>
    <property type="match status" value="1"/>
</dbReference>
<accession>A0A484HE96</accession>
<dbReference type="CDD" id="cd05233">
    <property type="entry name" value="SDR_c"/>
    <property type="match status" value="1"/>
</dbReference>
<organism evidence="4">
    <name type="scientific">uncultured Desulfobacteraceae bacterium</name>
    <dbReference type="NCBI Taxonomy" id="218296"/>
    <lineage>
        <taxon>Bacteria</taxon>
        <taxon>Pseudomonadati</taxon>
        <taxon>Thermodesulfobacteriota</taxon>
        <taxon>Desulfobacteria</taxon>
        <taxon>Desulfobacterales</taxon>
        <taxon>Desulfobacteraceae</taxon>
        <taxon>environmental samples</taxon>
    </lineage>
</organism>
<dbReference type="AlphaFoldDB" id="A0A484HE96"/>
<comment type="pathway">
    <text evidence="1">Lipid metabolism; fatty acid beta-oxidation.</text>
</comment>
<dbReference type="CDD" id="cd03801">
    <property type="entry name" value="GT4_PimA-like"/>
    <property type="match status" value="1"/>
</dbReference>
<evidence type="ECO:0000256" key="1">
    <source>
        <dbReference type="ARBA" id="ARBA00005005"/>
    </source>
</evidence>
<dbReference type="InterPro" id="IPR020904">
    <property type="entry name" value="Sc_DH/Rdtase_CS"/>
</dbReference>